<keyword evidence="4" id="KW-0808">Transferase</keyword>
<feature type="transmembrane region" description="Helical" evidence="8">
    <location>
        <begin position="186"/>
        <end position="205"/>
    </location>
</feature>
<evidence type="ECO:0000256" key="2">
    <source>
        <dbReference type="ARBA" id="ARBA00022475"/>
    </source>
</evidence>
<evidence type="ECO:0000313" key="10">
    <source>
        <dbReference type="EMBL" id="NML17178.1"/>
    </source>
</evidence>
<evidence type="ECO:0000259" key="9">
    <source>
        <dbReference type="SMART" id="SM00014"/>
    </source>
</evidence>
<evidence type="ECO:0000256" key="4">
    <source>
        <dbReference type="ARBA" id="ARBA00022679"/>
    </source>
</evidence>
<reference evidence="10 11" key="1">
    <citation type="submission" date="2020-04" db="EMBL/GenBank/DDBJ databases">
        <title>Azohydromonas sp. isolated from soil.</title>
        <authorList>
            <person name="Dahal R.H."/>
        </authorList>
    </citation>
    <scope>NUCLEOTIDE SEQUENCE [LARGE SCALE GENOMIC DNA]</scope>
    <source>
        <strain evidence="10 11">G-1-1-14</strain>
    </source>
</reference>
<dbReference type="GO" id="GO:0016763">
    <property type="term" value="F:pentosyltransferase activity"/>
    <property type="evidence" value="ECO:0007669"/>
    <property type="project" value="TreeGrafter"/>
</dbReference>
<feature type="domain" description="Phosphatidic acid phosphatase type 2/haloperoxidase" evidence="9">
    <location>
        <begin position="89"/>
        <end position="201"/>
    </location>
</feature>
<feature type="transmembrane region" description="Helical" evidence="8">
    <location>
        <begin position="131"/>
        <end position="153"/>
    </location>
</feature>
<protein>
    <submittedName>
        <fullName evidence="10">Phosphatase PAP2 family protein</fullName>
    </submittedName>
</protein>
<feature type="transmembrane region" description="Helical" evidence="8">
    <location>
        <begin position="20"/>
        <end position="40"/>
    </location>
</feature>
<dbReference type="SUPFAM" id="SSF48317">
    <property type="entry name" value="Acid phosphatase/Vanadium-dependent haloperoxidase"/>
    <property type="match status" value="1"/>
</dbReference>
<feature type="transmembrane region" description="Helical" evidence="8">
    <location>
        <begin position="160"/>
        <end position="180"/>
    </location>
</feature>
<organism evidence="10 11">
    <name type="scientific">Azohydromonas caseinilytica</name>
    <dbReference type="NCBI Taxonomy" id="2728836"/>
    <lineage>
        <taxon>Bacteria</taxon>
        <taxon>Pseudomonadati</taxon>
        <taxon>Pseudomonadota</taxon>
        <taxon>Betaproteobacteria</taxon>
        <taxon>Burkholderiales</taxon>
        <taxon>Sphaerotilaceae</taxon>
        <taxon>Azohydromonas</taxon>
    </lineage>
</organism>
<evidence type="ECO:0000256" key="1">
    <source>
        <dbReference type="ARBA" id="ARBA00004651"/>
    </source>
</evidence>
<dbReference type="Pfam" id="PF13231">
    <property type="entry name" value="PMT_2"/>
    <property type="match status" value="1"/>
</dbReference>
<comment type="caution">
    <text evidence="10">The sequence shown here is derived from an EMBL/GenBank/DDBJ whole genome shotgun (WGS) entry which is preliminary data.</text>
</comment>
<name>A0A848FCW3_9BURK</name>
<feature type="transmembrane region" description="Helical" evidence="8">
    <location>
        <begin position="683"/>
        <end position="703"/>
    </location>
</feature>
<comment type="subcellular location">
    <subcellularLocation>
        <location evidence="1">Cell membrane</location>
        <topology evidence="1">Multi-pass membrane protein</topology>
    </subcellularLocation>
</comment>
<feature type="transmembrane region" description="Helical" evidence="8">
    <location>
        <begin position="590"/>
        <end position="608"/>
    </location>
</feature>
<feature type="transmembrane region" description="Helical" evidence="8">
    <location>
        <begin position="60"/>
        <end position="79"/>
    </location>
</feature>
<keyword evidence="5 8" id="KW-0812">Transmembrane</keyword>
<dbReference type="Pfam" id="PF01569">
    <property type="entry name" value="PAP2"/>
    <property type="match status" value="1"/>
</dbReference>
<dbReference type="InterPro" id="IPR038731">
    <property type="entry name" value="RgtA/B/C-like"/>
</dbReference>
<evidence type="ECO:0000256" key="7">
    <source>
        <dbReference type="ARBA" id="ARBA00023136"/>
    </source>
</evidence>
<dbReference type="SMART" id="SM00014">
    <property type="entry name" value="acidPPc"/>
    <property type="match status" value="1"/>
</dbReference>
<feature type="transmembrane region" description="Helical" evidence="8">
    <location>
        <begin position="437"/>
        <end position="454"/>
    </location>
</feature>
<keyword evidence="11" id="KW-1185">Reference proteome</keyword>
<dbReference type="PANTHER" id="PTHR33908:SF3">
    <property type="entry name" value="UNDECAPRENYL PHOSPHATE-ALPHA-4-AMINO-4-DEOXY-L-ARABINOSE ARABINOSYL TRANSFERASE"/>
    <property type="match status" value="1"/>
</dbReference>
<dbReference type="GO" id="GO:0009103">
    <property type="term" value="P:lipopolysaccharide biosynthetic process"/>
    <property type="evidence" value="ECO:0007669"/>
    <property type="project" value="UniProtKB-ARBA"/>
</dbReference>
<proteinExistence type="predicted"/>
<keyword evidence="2" id="KW-1003">Cell membrane</keyword>
<feature type="transmembrane region" description="Helical" evidence="8">
    <location>
        <begin position="614"/>
        <end position="632"/>
    </location>
</feature>
<evidence type="ECO:0000256" key="3">
    <source>
        <dbReference type="ARBA" id="ARBA00022676"/>
    </source>
</evidence>
<dbReference type="CDD" id="cd01610">
    <property type="entry name" value="PAP2_like"/>
    <property type="match status" value="1"/>
</dbReference>
<dbReference type="Proteomes" id="UP000574067">
    <property type="component" value="Unassembled WGS sequence"/>
</dbReference>
<keyword evidence="7 8" id="KW-0472">Membrane</keyword>
<evidence type="ECO:0000256" key="5">
    <source>
        <dbReference type="ARBA" id="ARBA00022692"/>
    </source>
</evidence>
<dbReference type="InterPro" id="IPR050297">
    <property type="entry name" value="LipidA_mod_glycosyltrf_83"/>
</dbReference>
<dbReference type="InterPro" id="IPR036938">
    <property type="entry name" value="PAP2/HPO_sf"/>
</dbReference>
<keyword evidence="6 8" id="KW-1133">Transmembrane helix</keyword>
<feature type="transmembrane region" description="Helical" evidence="8">
    <location>
        <begin position="307"/>
        <end position="326"/>
    </location>
</feature>
<keyword evidence="3" id="KW-0328">Glycosyltransferase</keyword>
<accession>A0A848FCW3</accession>
<feature type="transmembrane region" description="Helical" evidence="8">
    <location>
        <begin position="710"/>
        <end position="732"/>
    </location>
</feature>
<dbReference type="RefSeq" id="WP_169162080.1">
    <property type="nucleotide sequence ID" value="NZ_JABBFW010000015.1"/>
</dbReference>
<evidence type="ECO:0000256" key="8">
    <source>
        <dbReference type="SAM" id="Phobius"/>
    </source>
</evidence>
<dbReference type="PANTHER" id="PTHR33908">
    <property type="entry name" value="MANNOSYLTRANSFERASE YKCB-RELATED"/>
    <property type="match status" value="1"/>
</dbReference>
<dbReference type="Gene3D" id="1.20.144.10">
    <property type="entry name" value="Phosphatidic acid phosphatase type 2/haloperoxidase"/>
    <property type="match status" value="1"/>
</dbReference>
<feature type="transmembrane region" description="Helical" evidence="8">
    <location>
        <begin position="86"/>
        <end position="106"/>
    </location>
</feature>
<dbReference type="InterPro" id="IPR000326">
    <property type="entry name" value="PAP2/HPO"/>
</dbReference>
<feature type="transmembrane region" description="Helical" evidence="8">
    <location>
        <begin position="557"/>
        <end position="578"/>
    </location>
</feature>
<dbReference type="EMBL" id="JABBFW010000015">
    <property type="protein sequence ID" value="NML17178.1"/>
    <property type="molecule type" value="Genomic_DNA"/>
</dbReference>
<sequence>MTARLLSQGRLVGAALPRRLAAPALGLLLLGAGLLLQGRHELNVALFLRLQALAAHAPDALWAGLSLCGLGWTAVLLAAAASRRDAWPVATMLWALVVGGALLHGIKLLEGMPRPAAALPPALVHVIGTRLAAGAMPSGHAASAVTVALLLCWRGTARRGIAPALALALLVGLARIAVGAHWPSDVLAGVGLGLLAAPLAVALEGTRPLRGALQRPAGQLLIALLQLGAAPGLVLQGHDPLAAPLAWALGTASALDGLRRAGSAWSAWRRGRPVRGEPLRAVAHGAAPAAPVPATARPARDAALPRGLWLAWAAAVATLFLLRLGAAPLFDVDEGAFAQATRELLASRDWWHTTLNGADRFDKPILVYWLQAASVALLGPTEAAVRLPSALCAIGWCFATAAFARTRWGDRAALAAGGVLACSLGVLLIGRGSTADALLNLLLVLALFDLWRHLESGARTPLRRAALWIALAVLAKGPIGLLVPGATLLLWVLARRRRDALRRALGDGVAWLILLGVALPWYAYALQRHGRAFVDGFLMRHNVERFTTTLEGHGGSLLYYLLVLPLLALPWTPLLAALARQARALWRDALSAWLLVWAGFVLAFFSLSGTKLPYYALYGLTPLALLAGRRLADPALSRGWRRALLVSWAVAWLPVVLAPWVLLRLAPRAPNPLWQTLLATVPPWPWTPVLAALGGAAALVALLRRQAWQLRWLAAAWVWSLLVVGAAVPWWGQALQGPICRLAAVARARAPLPTVVQWAVNQPSFAWCLGTPTPRRLPEAGEWALVREDRPPPGDYAVCARERGFALWQRLPEGRRDDGDGCR</sequence>
<evidence type="ECO:0000256" key="6">
    <source>
        <dbReference type="ARBA" id="ARBA00022989"/>
    </source>
</evidence>
<feature type="transmembrane region" description="Helical" evidence="8">
    <location>
        <begin position="644"/>
        <end position="663"/>
    </location>
</feature>
<dbReference type="GO" id="GO:0005886">
    <property type="term" value="C:plasma membrane"/>
    <property type="evidence" value="ECO:0007669"/>
    <property type="project" value="UniProtKB-SubCell"/>
</dbReference>
<feature type="transmembrane region" description="Helical" evidence="8">
    <location>
        <begin position="466"/>
        <end position="492"/>
    </location>
</feature>
<dbReference type="GO" id="GO:0010041">
    <property type="term" value="P:response to iron(III) ion"/>
    <property type="evidence" value="ECO:0007669"/>
    <property type="project" value="TreeGrafter"/>
</dbReference>
<evidence type="ECO:0000313" key="11">
    <source>
        <dbReference type="Proteomes" id="UP000574067"/>
    </source>
</evidence>
<gene>
    <name evidence="10" type="ORF">HHL10_19580</name>
</gene>
<feature type="transmembrane region" description="Helical" evidence="8">
    <location>
        <begin position="412"/>
        <end position="430"/>
    </location>
</feature>
<feature type="transmembrane region" description="Helical" evidence="8">
    <location>
        <begin position="504"/>
        <end position="524"/>
    </location>
</feature>
<dbReference type="AlphaFoldDB" id="A0A848FCW3"/>